<dbReference type="InterPro" id="IPR011051">
    <property type="entry name" value="RmlC_Cupin_sf"/>
</dbReference>
<sequence>MTIYRLPANTPRSFYRGEGRIGRFRGVRPADDPYYPEDWIASTTSRFGAAPAGLTTLPDGRSLAEAIATDPVWWLGERHVAEHGADPAILVKLLDAGERLPLHVHPDRRFAASHLASPYGKTEAWVIVSAEPGAAVHLGFARDVEPGELAGWVADQRIDRMLDATNRVPVRAGDAILCPAGLPHAIGAGVLMVEVQEPTDFSVLLEWAGFDVDGPAAGHLGLGYDQALACVDRSGWGGERLAELGRDRRQAADARPGVRRLFAELADEFFAAERLRPDPVSVLEPAYSVVVITAGAGTVECEHGEPVPVAAGDTLLVPYAAGRCTLRGDVSAVRCKAA</sequence>
<dbReference type="CDD" id="cd07010">
    <property type="entry name" value="cupin_PMI_type_I_N_bac"/>
    <property type="match status" value="1"/>
</dbReference>
<organism evidence="3 4">
    <name type="scientific">Nonomuraea angiospora</name>
    <dbReference type="NCBI Taxonomy" id="46172"/>
    <lineage>
        <taxon>Bacteria</taxon>
        <taxon>Bacillati</taxon>
        <taxon>Actinomycetota</taxon>
        <taxon>Actinomycetes</taxon>
        <taxon>Streptosporangiales</taxon>
        <taxon>Streptosporangiaceae</taxon>
        <taxon>Nonomuraea</taxon>
    </lineage>
</organism>
<dbReference type="InterPro" id="IPR051804">
    <property type="entry name" value="Carb_Metab_Reg_Kinase/Isom"/>
</dbReference>
<dbReference type="PANTHER" id="PTHR42742:SF3">
    <property type="entry name" value="FRUCTOKINASE"/>
    <property type="match status" value="1"/>
</dbReference>
<keyword evidence="3" id="KW-0413">Isomerase</keyword>
<dbReference type="RefSeq" id="WP_192792824.1">
    <property type="nucleotide sequence ID" value="NZ_JADBEK010000001.1"/>
</dbReference>
<keyword evidence="1" id="KW-0479">Metal-binding</keyword>
<dbReference type="PANTHER" id="PTHR42742">
    <property type="entry name" value="TRANSCRIPTIONAL REPRESSOR MPRA"/>
    <property type="match status" value="1"/>
</dbReference>
<dbReference type="Gene3D" id="2.60.120.10">
    <property type="entry name" value="Jelly Rolls"/>
    <property type="match status" value="2"/>
</dbReference>
<dbReference type="EMBL" id="JADBEK010000001">
    <property type="protein sequence ID" value="MBE1593478.1"/>
    <property type="molecule type" value="Genomic_DNA"/>
</dbReference>
<dbReference type="Proteomes" id="UP000633509">
    <property type="component" value="Unassembled WGS sequence"/>
</dbReference>
<accession>A0ABR9MKQ0</accession>
<dbReference type="GO" id="GO:0004476">
    <property type="term" value="F:mannose-6-phosphate isomerase activity"/>
    <property type="evidence" value="ECO:0007669"/>
    <property type="project" value="UniProtKB-EC"/>
</dbReference>
<keyword evidence="4" id="KW-1185">Reference proteome</keyword>
<comment type="caution">
    <text evidence="3">The sequence shown here is derived from an EMBL/GenBank/DDBJ whole genome shotgun (WGS) entry which is preliminary data.</text>
</comment>
<protein>
    <submittedName>
        <fullName evidence="3">Mannose-6-phosphate isomerase</fullName>
        <ecNumber evidence="3">5.3.1.8</ecNumber>
    </submittedName>
</protein>
<evidence type="ECO:0000256" key="2">
    <source>
        <dbReference type="ARBA" id="ARBA00022833"/>
    </source>
</evidence>
<dbReference type="EC" id="5.3.1.8" evidence="3"/>
<evidence type="ECO:0000313" key="4">
    <source>
        <dbReference type="Proteomes" id="UP000633509"/>
    </source>
</evidence>
<dbReference type="SUPFAM" id="SSF51182">
    <property type="entry name" value="RmlC-like cupins"/>
    <property type="match status" value="1"/>
</dbReference>
<evidence type="ECO:0000256" key="1">
    <source>
        <dbReference type="ARBA" id="ARBA00022723"/>
    </source>
</evidence>
<keyword evidence="2" id="KW-0862">Zinc</keyword>
<evidence type="ECO:0000313" key="3">
    <source>
        <dbReference type="EMBL" id="MBE1593478.1"/>
    </source>
</evidence>
<dbReference type="InterPro" id="IPR014710">
    <property type="entry name" value="RmlC-like_jellyroll"/>
</dbReference>
<name>A0ABR9MKQ0_9ACTN</name>
<proteinExistence type="predicted"/>
<reference evidence="3 4" key="1">
    <citation type="submission" date="2020-10" db="EMBL/GenBank/DDBJ databases">
        <title>Sequencing the genomes of 1000 actinobacteria strains.</title>
        <authorList>
            <person name="Klenk H.-P."/>
        </authorList>
    </citation>
    <scope>NUCLEOTIDE SEQUENCE [LARGE SCALE GENOMIC DNA]</scope>
    <source>
        <strain evidence="3 4">DSM 43173</strain>
    </source>
</reference>
<gene>
    <name evidence="3" type="ORF">H4W80_011736</name>
</gene>